<evidence type="ECO:0000256" key="2">
    <source>
        <dbReference type="ARBA" id="ARBA00005982"/>
    </source>
</evidence>
<feature type="transmembrane region" description="Helical" evidence="7">
    <location>
        <begin position="602"/>
        <end position="621"/>
    </location>
</feature>
<dbReference type="GO" id="GO:0022857">
    <property type="term" value="F:transmembrane transporter activity"/>
    <property type="evidence" value="ECO:0007669"/>
    <property type="project" value="InterPro"/>
</dbReference>
<keyword evidence="4 7" id="KW-1133">Transmembrane helix</keyword>
<dbReference type="Gene3D" id="1.20.1250.20">
    <property type="entry name" value="MFS general substrate transporter like domains"/>
    <property type="match status" value="1"/>
</dbReference>
<keyword evidence="3 6" id="KW-0812">Transmembrane</keyword>
<feature type="transmembrane region" description="Helical" evidence="7">
    <location>
        <begin position="247"/>
        <end position="269"/>
    </location>
</feature>
<evidence type="ECO:0000256" key="3">
    <source>
        <dbReference type="ARBA" id="ARBA00022692"/>
    </source>
</evidence>
<dbReference type="EMBL" id="JAAIUW010000006">
    <property type="protein sequence ID" value="KAF7827560.1"/>
    <property type="molecule type" value="Genomic_DNA"/>
</dbReference>
<dbReference type="SUPFAM" id="SSF103473">
    <property type="entry name" value="MFS general substrate transporter"/>
    <property type="match status" value="1"/>
</dbReference>
<organism evidence="8 9">
    <name type="scientific">Senna tora</name>
    <dbReference type="NCBI Taxonomy" id="362788"/>
    <lineage>
        <taxon>Eukaryota</taxon>
        <taxon>Viridiplantae</taxon>
        <taxon>Streptophyta</taxon>
        <taxon>Embryophyta</taxon>
        <taxon>Tracheophyta</taxon>
        <taxon>Spermatophyta</taxon>
        <taxon>Magnoliopsida</taxon>
        <taxon>eudicotyledons</taxon>
        <taxon>Gunneridae</taxon>
        <taxon>Pentapetalae</taxon>
        <taxon>rosids</taxon>
        <taxon>fabids</taxon>
        <taxon>Fabales</taxon>
        <taxon>Fabaceae</taxon>
        <taxon>Caesalpinioideae</taxon>
        <taxon>Cassia clade</taxon>
        <taxon>Senna</taxon>
    </lineage>
</organism>
<keyword evidence="5 7" id="KW-0472">Membrane</keyword>
<dbReference type="CDD" id="cd17418">
    <property type="entry name" value="MFS_NPF8"/>
    <property type="match status" value="1"/>
</dbReference>
<evidence type="ECO:0000256" key="6">
    <source>
        <dbReference type="RuleBase" id="RU003755"/>
    </source>
</evidence>
<evidence type="ECO:0000256" key="5">
    <source>
        <dbReference type="ARBA" id="ARBA00023136"/>
    </source>
</evidence>
<gene>
    <name evidence="8" type="ORF">G2W53_018724</name>
</gene>
<feature type="transmembrane region" description="Helical" evidence="7">
    <location>
        <begin position="526"/>
        <end position="545"/>
    </location>
</feature>
<dbReference type="PANTHER" id="PTHR11654">
    <property type="entry name" value="OLIGOPEPTIDE TRANSPORTER-RELATED"/>
    <property type="match status" value="1"/>
</dbReference>
<dbReference type="InterPro" id="IPR000109">
    <property type="entry name" value="POT_fam"/>
</dbReference>
<evidence type="ECO:0000256" key="4">
    <source>
        <dbReference type="ARBA" id="ARBA00022989"/>
    </source>
</evidence>
<sequence length="631" mass="70101">MRATRKNQRVGLLLGRARNVSAYPDIRDDWLGSGRVLRVELLLLFRDMGSVEDDTSLVERGLLEDERSKQYTGDGSVDFKGEPVLKQKTGNWRACPFILGNECCERLAYYGIAANLVTYLTTKLHQGNVAAATNVTTWQGTCYLTPLIGAVLADAYWGRYWTIAVFSTIYFLGMCTLTLSASVPALKPAECVGSFCPSATPAQYAVFFFGLYLIALGTGGIKPCVSSFGADQFDDTDPRERMKKGSFFNWFYFSINIGALVSSSLIVWIQENAGWGLGFGIPALFMGLAILFFFIGTPLYRFQKPGGSPITRMCQVVVASFHKRNLEVPVDSSLLYETPDKSSAIEGSRKLDHSDELKFLDKAAIVSDVESKRGDYSNSWRLCTVTQVEELKILIRMFPVWATGIVFSAVYAQMSTMFVEQGTLMDTSIGSFTIPPASLSSFDVISVIFWVPVYDRVIVPIARKFTGKERGFSELQRMGIGLFISVLCMSAAAILEIKRLQLARELDLVDKAVAVPLSIFWQIPQYFLLGAAEVCTFIGQLEFFYDQSPDAMRSLCSALSLLTTSLGNYLSSFILTLVTYFTTQGGHTGWIPDNLNEGHLDYFFWLLAGLSFLNLLVYTVCASRYKQKKAS</sequence>
<dbReference type="GO" id="GO:0016020">
    <property type="term" value="C:membrane"/>
    <property type="evidence" value="ECO:0007669"/>
    <property type="project" value="UniProtKB-SubCell"/>
</dbReference>
<feature type="transmembrane region" description="Helical" evidence="7">
    <location>
        <begin position="275"/>
        <end position="295"/>
    </location>
</feature>
<evidence type="ECO:0000256" key="7">
    <source>
        <dbReference type="SAM" id="Phobius"/>
    </source>
</evidence>
<keyword evidence="6" id="KW-0813">Transport</keyword>
<feature type="transmembrane region" description="Helical" evidence="7">
    <location>
        <begin position="557"/>
        <end position="582"/>
    </location>
</feature>
<dbReference type="AlphaFoldDB" id="A0A834TWB5"/>
<dbReference type="GO" id="GO:0006857">
    <property type="term" value="P:oligopeptide transport"/>
    <property type="evidence" value="ECO:0007669"/>
    <property type="project" value="InterPro"/>
</dbReference>
<accession>A0A834TWB5</accession>
<keyword evidence="9" id="KW-1185">Reference proteome</keyword>
<feature type="transmembrane region" description="Helical" evidence="7">
    <location>
        <begin position="160"/>
        <end position="182"/>
    </location>
</feature>
<dbReference type="PROSITE" id="PS01022">
    <property type="entry name" value="PTR2_1"/>
    <property type="match status" value="1"/>
</dbReference>
<feature type="transmembrane region" description="Helical" evidence="7">
    <location>
        <begin position="475"/>
        <end position="495"/>
    </location>
</feature>
<dbReference type="PROSITE" id="PS01023">
    <property type="entry name" value="PTR2_2"/>
    <property type="match status" value="1"/>
</dbReference>
<evidence type="ECO:0000313" key="8">
    <source>
        <dbReference type="EMBL" id="KAF7827560.1"/>
    </source>
</evidence>
<evidence type="ECO:0000256" key="1">
    <source>
        <dbReference type="ARBA" id="ARBA00004141"/>
    </source>
</evidence>
<name>A0A834TWB5_9FABA</name>
<comment type="caution">
    <text evidence="8">The sequence shown here is derived from an EMBL/GenBank/DDBJ whole genome shotgun (WGS) entry which is preliminary data.</text>
</comment>
<dbReference type="OrthoDB" id="8904098at2759"/>
<feature type="transmembrane region" description="Helical" evidence="7">
    <location>
        <begin position="202"/>
        <end position="221"/>
    </location>
</feature>
<feature type="transmembrane region" description="Helical" evidence="7">
    <location>
        <begin position="393"/>
        <end position="414"/>
    </location>
</feature>
<comment type="similarity">
    <text evidence="2 6">Belongs to the major facilitator superfamily. Proton-dependent oligopeptide transporter (POT/PTR) (TC 2.A.17) family.</text>
</comment>
<protein>
    <submittedName>
        <fullName evidence="8">Protein NRT1/ PTR FAMILY 8.3-like</fullName>
    </submittedName>
</protein>
<dbReference type="Proteomes" id="UP000634136">
    <property type="component" value="Unassembled WGS sequence"/>
</dbReference>
<comment type="subcellular location">
    <subcellularLocation>
        <location evidence="1 6">Membrane</location>
        <topology evidence="1 6">Multi-pass membrane protein</topology>
    </subcellularLocation>
</comment>
<proteinExistence type="inferred from homology"/>
<evidence type="ECO:0000313" key="9">
    <source>
        <dbReference type="Proteomes" id="UP000634136"/>
    </source>
</evidence>
<dbReference type="InterPro" id="IPR036259">
    <property type="entry name" value="MFS_trans_sf"/>
</dbReference>
<dbReference type="InterPro" id="IPR018456">
    <property type="entry name" value="PTR2_symporter_CS"/>
</dbReference>
<dbReference type="Pfam" id="PF00854">
    <property type="entry name" value="PTR2"/>
    <property type="match status" value="1"/>
</dbReference>
<feature type="transmembrane region" description="Helical" evidence="7">
    <location>
        <begin position="434"/>
        <end position="454"/>
    </location>
</feature>
<reference evidence="8" key="1">
    <citation type="submission" date="2020-09" db="EMBL/GenBank/DDBJ databases">
        <title>Genome-Enabled Discovery of Anthraquinone Biosynthesis in Senna tora.</title>
        <authorList>
            <person name="Kang S.-H."/>
            <person name="Pandey R.P."/>
            <person name="Lee C.-M."/>
            <person name="Sim J.-S."/>
            <person name="Jeong J.-T."/>
            <person name="Choi B.-S."/>
            <person name="Jung M."/>
            <person name="Ginzburg D."/>
            <person name="Zhao K."/>
            <person name="Won S.Y."/>
            <person name="Oh T.-J."/>
            <person name="Yu Y."/>
            <person name="Kim N.-H."/>
            <person name="Lee O.R."/>
            <person name="Lee T.-H."/>
            <person name="Bashyal P."/>
            <person name="Kim T.-S."/>
            <person name="Lee W.-H."/>
            <person name="Kawkins C."/>
            <person name="Kim C.-K."/>
            <person name="Kim J.S."/>
            <person name="Ahn B.O."/>
            <person name="Rhee S.Y."/>
            <person name="Sohng J.K."/>
        </authorList>
    </citation>
    <scope>NUCLEOTIDE SEQUENCE</scope>
    <source>
        <tissue evidence="8">Leaf</tissue>
    </source>
</reference>